<dbReference type="Pfam" id="PF01047">
    <property type="entry name" value="MarR"/>
    <property type="match status" value="1"/>
</dbReference>
<evidence type="ECO:0000313" key="3">
    <source>
        <dbReference type="Proteomes" id="UP001428817"/>
    </source>
</evidence>
<keyword evidence="3" id="KW-1185">Reference proteome</keyword>
<accession>A0ABP9RBA6</accession>
<evidence type="ECO:0000259" key="1">
    <source>
        <dbReference type="PROSITE" id="PS50995"/>
    </source>
</evidence>
<sequence length="163" mass="18235">MSDHVDPIEWSRRLWEAGKGPEPDYFAAMAAVLRLEQLVGLALDRLVREHGLSRTGYLILVTLYLREDRTLSMGQLSKRLLLHPTTVSLVTDKLQARELVVRSPHPTDRRTILAELTDEGARTLATVSEALGEVNYGLEGVSDRMAITLTEVIRQVRESMGDA</sequence>
<dbReference type="InterPro" id="IPR036390">
    <property type="entry name" value="WH_DNA-bd_sf"/>
</dbReference>
<dbReference type="PROSITE" id="PS50995">
    <property type="entry name" value="HTH_MARR_2"/>
    <property type="match status" value="1"/>
</dbReference>
<gene>
    <name evidence="2" type="ORF">GCM10023321_77940</name>
</gene>
<dbReference type="Gene3D" id="1.10.10.10">
    <property type="entry name" value="Winged helix-like DNA-binding domain superfamily/Winged helix DNA-binding domain"/>
    <property type="match status" value="1"/>
</dbReference>
<dbReference type="PANTHER" id="PTHR33164">
    <property type="entry name" value="TRANSCRIPTIONAL REGULATOR, MARR FAMILY"/>
    <property type="match status" value="1"/>
</dbReference>
<dbReference type="EMBL" id="BAABJP010000062">
    <property type="protein sequence ID" value="GAA5174341.1"/>
    <property type="molecule type" value="Genomic_DNA"/>
</dbReference>
<dbReference type="SMART" id="SM00347">
    <property type="entry name" value="HTH_MARR"/>
    <property type="match status" value="1"/>
</dbReference>
<dbReference type="InterPro" id="IPR036388">
    <property type="entry name" value="WH-like_DNA-bd_sf"/>
</dbReference>
<comment type="caution">
    <text evidence="2">The sequence shown here is derived from an EMBL/GenBank/DDBJ whole genome shotgun (WGS) entry which is preliminary data.</text>
</comment>
<evidence type="ECO:0000313" key="2">
    <source>
        <dbReference type="EMBL" id="GAA5174341.1"/>
    </source>
</evidence>
<organism evidence="2 3">
    <name type="scientific">Pseudonocardia eucalypti</name>
    <dbReference type="NCBI Taxonomy" id="648755"/>
    <lineage>
        <taxon>Bacteria</taxon>
        <taxon>Bacillati</taxon>
        <taxon>Actinomycetota</taxon>
        <taxon>Actinomycetes</taxon>
        <taxon>Pseudonocardiales</taxon>
        <taxon>Pseudonocardiaceae</taxon>
        <taxon>Pseudonocardia</taxon>
    </lineage>
</organism>
<dbReference type="PANTHER" id="PTHR33164:SF101">
    <property type="entry name" value="TRANSCRIPTIONAL REPRESSOR MPRA"/>
    <property type="match status" value="1"/>
</dbReference>
<dbReference type="Proteomes" id="UP001428817">
    <property type="component" value="Unassembled WGS sequence"/>
</dbReference>
<proteinExistence type="predicted"/>
<protein>
    <submittedName>
        <fullName evidence="2">MarR family transcriptional regulator</fullName>
    </submittedName>
</protein>
<reference evidence="3" key="1">
    <citation type="journal article" date="2019" name="Int. J. Syst. Evol. Microbiol.">
        <title>The Global Catalogue of Microorganisms (GCM) 10K type strain sequencing project: providing services to taxonomists for standard genome sequencing and annotation.</title>
        <authorList>
            <consortium name="The Broad Institute Genomics Platform"/>
            <consortium name="The Broad Institute Genome Sequencing Center for Infectious Disease"/>
            <person name="Wu L."/>
            <person name="Ma J."/>
        </authorList>
    </citation>
    <scope>NUCLEOTIDE SEQUENCE [LARGE SCALE GENOMIC DNA]</scope>
    <source>
        <strain evidence="3">JCM 18303</strain>
    </source>
</reference>
<feature type="domain" description="HTH marR-type" evidence="1">
    <location>
        <begin position="22"/>
        <end position="158"/>
    </location>
</feature>
<dbReference type="SUPFAM" id="SSF46785">
    <property type="entry name" value="Winged helix' DNA-binding domain"/>
    <property type="match status" value="1"/>
</dbReference>
<dbReference type="InterPro" id="IPR000835">
    <property type="entry name" value="HTH_MarR-typ"/>
</dbReference>
<dbReference type="InterPro" id="IPR039422">
    <property type="entry name" value="MarR/SlyA-like"/>
</dbReference>
<dbReference type="RefSeq" id="WP_185062054.1">
    <property type="nucleotide sequence ID" value="NZ_BAABJP010000062.1"/>
</dbReference>
<name>A0ABP9RBA6_9PSEU</name>